<sequence length="63" mass="7058">MGERARSPSNEEDRKAGKHRYSYSSDFEMPQSSGRSSLVSSSSSSVRLKNAKRQTSDSQVHHQ</sequence>
<organism evidence="2 3">
    <name type="scientific">Saguinus oedipus</name>
    <name type="common">Cotton-top tamarin</name>
    <name type="synonym">Oedipomidas oedipus</name>
    <dbReference type="NCBI Taxonomy" id="9490"/>
    <lineage>
        <taxon>Eukaryota</taxon>
        <taxon>Metazoa</taxon>
        <taxon>Chordata</taxon>
        <taxon>Craniata</taxon>
        <taxon>Vertebrata</taxon>
        <taxon>Euteleostomi</taxon>
        <taxon>Mammalia</taxon>
        <taxon>Eutheria</taxon>
        <taxon>Euarchontoglires</taxon>
        <taxon>Primates</taxon>
        <taxon>Haplorrhini</taxon>
        <taxon>Platyrrhini</taxon>
        <taxon>Cebidae</taxon>
        <taxon>Callitrichinae</taxon>
        <taxon>Saguinus</taxon>
    </lineage>
</organism>
<feature type="compositionally biased region" description="Basic and acidic residues" evidence="1">
    <location>
        <begin position="1"/>
        <end position="15"/>
    </location>
</feature>
<feature type="non-terminal residue" evidence="2">
    <location>
        <position position="63"/>
    </location>
</feature>
<dbReference type="EMBL" id="JASSZA010000004">
    <property type="protein sequence ID" value="KAK2113971.1"/>
    <property type="molecule type" value="Genomic_DNA"/>
</dbReference>
<gene>
    <name evidence="2" type="primary">LCA5_3</name>
    <name evidence="2" type="ORF">P7K49_008237</name>
</gene>
<evidence type="ECO:0000313" key="2">
    <source>
        <dbReference type="EMBL" id="KAK2113971.1"/>
    </source>
</evidence>
<comment type="caution">
    <text evidence="2">The sequence shown here is derived from an EMBL/GenBank/DDBJ whole genome shotgun (WGS) entry which is preliminary data.</text>
</comment>
<feature type="compositionally biased region" description="Low complexity" evidence="1">
    <location>
        <begin position="32"/>
        <end position="48"/>
    </location>
</feature>
<reference evidence="2 3" key="1">
    <citation type="submission" date="2023-05" db="EMBL/GenBank/DDBJ databases">
        <title>B98-5 Cell Line De Novo Hybrid Assembly: An Optical Mapping Approach.</title>
        <authorList>
            <person name="Kananen K."/>
            <person name="Auerbach J.A."/>
            <person name="Kautto E."/>
            <person name="Blachly J.S."/>
        </authorList>
    </citation>
    <scope>NUCLEOTIDE SEQUENCE [LARGE SCALE GENOMIC DNA]</scope>
    <source>
        <strain evidence="2">B95-8</strain>
        <tissue evidence="2">Cell line</tissue>
    </source>
</reference>
<protein>
    <submittedName>
        <fullName evidence="2">Lebercilin</fullName>
    </submittedName>
</protein>
<evidence type="ECO:0000256" key="1">
    <source>
        <dbReference type="SAM" id="MobiDB-lite"/>
    </source>
</evidence>
<accession>A0ABQ9VX58</accession>
<proteinExistence type="predicted"/>
<dbReference type="Proteomes" id="UP001266305">
    <property type="component" value="Unassembled WGS sequence"/>
</dbReference>
<evidence type="ECO:0000313" key="3">
    <source>
        <dbReference type="Proteomes" id="UP001266305"/>
    </source>
</evidence>
<feature type="region of interest" description="Disordered" evidence="1">
    <location>
        <begin position="1"/>
        <end position="63"/>
    </location>
</feature>
<name>A0ABQ9VX58_SAGOE</name>
<keyword evidence="3" id="KW-1185">Reference proteome</keyword>